<dbReference type="AlphaFoldDB" id="A0A2P2QTF7"/>
<proteinExistence type="predicted"/>
<sequence length="50" mass="5379">MVSATCRGVTWALPRRLARVTACFTTPSASAVRACCTVPHPALIFYPQLS</sequence>
<evidence type="ECO:0000313" key="1">
    <source>
        <dbReference type="EMBL" id="MBX70277.1"/>
    </source>
</evidence>
<reference evidence="1" key="1">
    <citation type="submission" date="2018-02" db="EMBL/GenBank/DDBJ databases">
        <title>Rhizophora mucronata_Transcriptome.</title>
        <authorList>
            <person name="Meera S.P."/>
            <person name="Sreeshan A."/>
            <person name="Augustine A."/>
        </authorList>
    </citation>
    <scope>NUCLEOTIDE SEQUENCE</scope>
    <source>
        <tissue evidence="1">Leaf</tissue>
    </source>
</reference>
<organism evidence="1">
    <name type="scientific">Rhizophora mucronata</name>
    <name type="common">Asiatic mangrove</name>
    <dbReference type="NCBI Taxonomy" id="61149"/>
    <lineage>
        <taxon>Eukaryota</taxon>
        <taxon>Viridiplantae</taxon>
        <taxon>Streptophyta</taxon>
        <taxon>Embryophyta</taxon>
        <taxon>Tracheophyta</taxon>
        <taxon>Spermatophyta</taxon>
        <taxon>Magnoliopsida</taxon>
        <taxon>eudicotyledons</taxon>
        <taxon>Gunneridae</taxon>
        <taxon>Pentapetalae</taxon>
        <taxon>rosids</taxon>
        <taxon>fabids</taxon>
        <taxon>Malpighiales</taxon>
        <taxon>Rhizophoraceae</taxon>
        <taxon>Rhizophora</taxon>
    </lineage>
</organism>
<name>A0A2P2QTF7_RHIMU</name>
<dbReference type="EMBL" id="GGEC01089793">
    <property type="protein sequence ID" value="MBX70277.1"/>
    <property type="molecule type" value="Transcribed_RNA"/>
</dbReference>
<protein>
    <submittedName>
        <fullName evidence="1">Uncharacterized protein</fullName>
    </submittedName>
</protein>
<accession>A0A2P2QTF7</accession>